<accession>A0ABR3GUM3</accession>
<sequence>MTVNKIMAFLDACIEIFRWIRMKLKHVPQIIYNTLEELNAAKVVMEEALQLMQQKDTSDGTITQINHKLTICEIWAQRLSLTAKRAQENTKNRQFPDHLIPELDKQREELGDSVVLLSSDLRVLNL</sequence>
<evidence type="ECO:0000313" key="1">
    <source>
        <dbReference type="EMBL" id="KAL0639417.1"/>
    </source>
</evidence>
<keyword evidence="2" id="KW-1185">Reference proteome</keyword>
<dbReference type="EMBL" id="JBBBZM010000011">
    <property type="protein sequence ID" value="KAL0639417.1"/>
    <property type="molecule type" value="Genomic_DNA"/>
</dbReference>
<organism evidence="1 2">
    <name type="scientific">Discina gigas</name>
    <dbReference type="NCBI Taxonomy" id="1032678"/>
    <lineage>
        <taxon>Eukaryota</taxon>
        <taxon>Fungi</taxon>
        <taxon>Dikarya</taxon>
        <taxon>Ascomycota</taxon>
        <taxon>Pezizomycotina</taxon>
        <taxon>Pezizomycetes</taxon>
        <taxon>Pezizales</taxon>
        <taxon>Discinaceae</taxon>
        <taxon>Discina</taxon>
    </lineage>
</organism>
<comment type="caution">
    <text evidence="1">The sequence shown here is derived from an EMBL/GenBank/DDBJ whole genome shotgun (WGS) entry which is preliminary data.</text>
</comment>
<proteinExistence type="predicted"/>
<dbReference type="Proteomes" id="UP001447188">
    <property type="component" value="Unassembled WGS sequence"/>
</dbReference>
<protein>
    <submittedName>
        <fullName evidence="1">Uncharacterized protein</fullName>
    </submittedName>
</protein>
<name>A0ABR3GUM3_9PEZI</name>
<reference evidence="1 2" key="1">
    <citation type="submission" date="2024-02" db="EMBL/GenBank/DDBJ databases">
        <title>Discinaceae phylogenomics.</title>
        <authorList>
            <person name="Dirks A.C."/>
            <person name="James T.Y."/>
        </authorList>
    </citation>
    <scope>NUCLEOTIDE SEQUENCE [LARGE SCALE GENOMIC DNA]</scope>
    <source>
        <strain evidence="1 2">ACD0624</strain>
    </source>
</reference>
<evidence type="ECO:0000313" key="2">
    <source>
        <dbReference type="Proteomes" id="UP001447188"/>
    </source>
</evidence>
<gene>
    <name evidence="1" type="ORF">Q9L58_001445</name>
</gene>